<comment type="function">
    <text evidence="1">Could be involved in insertion of integral membrane proteins into the membrane.</text>
</comment>
<dbReference type="PANTHER" id="PTHR33383:SF1">
    <property type="entry name" value="MEMBRANE PROTEIN INSERTION EFFICIENCY FACTOR-RELATED"/>
    <property type="match status" value="1"/>
</dbReference>
<reference evidence="3" key="1">
    <citation type="journal article" date="2011" name="J. Bacteriol.">
        <title>Role for Escherichia coli YidD in membrane protein insertion.</title>
        <authorList>
            <person name="Yu Z."/>
            <person name="Laven M."/>
            <person name="Klepsch M."/>
            <person name="de Gier J.W."/>
            <person name="Bitter W."/>
            <person name="van Ulsen P."/>
            <person name="Luirink J."/>
        </authorList>
    </citation>
    <scope>NUCLEOTIDE SEQUENCE</scope>
</reference>
<dbReference type="SMART" id="SM01234">
    <property type="entry name" value="Haemolytic"/>
    <property type="match status" value="1"/>
</dbReference>
<dbReference type="InterPro" id="IPR002696">
    <property type="entry name" value="Membr_insert_effic_factor_YidD"/>
</dbReference>
<accession>A0A8B6XDC5</accession>
<evidence type="ECO:0000256" key="1">
    <source>
        <dbReference type="HAMAP-Rule" id="MF_00386"/>
    </source>
</evidence>
<dbReference type="NCBIfam" id="TIGR00278">
    <property type="entry name" value="membrane protein insertion efficiency factor YidD"/>
    <property type="match status" value="1"/>
</dbReference>
<organism evidence="2 3">
    <name type="scientific">Derxia gummosa DSM 723</name>
    <dbReference type="NCBI Taxonomy" id="1121388"/>
    <lineage>
        <taxon>Bacteria</taxon>
        <taxon>Pseudomonadati</taxon>
        <taxon>Pseudomonadota</taxon>
        <taxon>Betaproteobacteria</taxon>
        <taxon>Burkholderiales</taxon>
        <taxon>Alcaligenaceae</taxon>
        <taxon>Derxia</taxon>
    </lineage>
</organism>
<dbReference type="AlphaFoldDB" id="A0A8B6XDC5"/>
<dbReference type="Proteomes" id="UP000675920">
    <property type="component" value="Unplaced"/>
</dbReference>
<keyword evidence="1" id="KW-1003">Cell membrane</keyword>
<dbReference type="GO" id="GO:0005886">
    <property type="term" value="C:plasma membrane"/>
    <property type="evidence" value="ECO:0007669"/>
    <property type="project" value="UniProtKB-SubCell"/>
</dbReference>
<proteinExistence type="inferred from homology"/>
<dbReference type="Pfam" id="PF01809">
    <property type="entry name" value="YidD"/>
    <property type="match status" value="1"/>
</dbReference>
<comment type="similarity">
    <text evidence="1">Belongs to the UPF0161 family.</text>
</comment>
<dbReference type="PANTHER" id="PTHR33383">
    <property type="entry name" value="MEMBRANE PROTEIN INSERTION EFFICIENCY FACTOR-RELATED"/>
    <property type="match status" value="1"/>
</dbReference>
<comment type="subcellular location">
    <subcellularLocation>
        <location evidence="1">Cell membrane</location>
        <topology evidence="1">Peripheral membrane protein</topology>
        <orientation evidence="1">Cytoplasmic side</orientation>
    </subcellularLocation>
</comment>
<gene>
    <name evidence="3" type="primary">yidD</name>
</gene>
<dbReference type="HAMAP" id="MF_00386">
    <property type="entry name" value="UPF0161_YidD"/>
    <property type="match status" value="1"/>
</dbReference>
<evidence type="ECO:0000313" key="3">
    <source>
        <dbReference type="RefSeq" id="WP_211238106.1"/>
    </source>
</evidence>
<protein>
    <recommendedName>
        <fullName evidence="1">Putative membrane protein insertion efficiency factor</fullName>
    </recommendedName>
</protein>
<sequence>MPSRLLLALIRGYRFWLSPWIGQQCRFVPSCSQYTAEAIERHGALAGSYLGARRILRCHPWCDGGHDPVPDDWRARPIAAARRSRR</sequence>
<evidence type="ECO:0000313" key="2">
    <source>
        <dbReference type="Proteomes" id="UP000675920"/>
    </source>
</evidence>
<dbReference type="RefSeq" id="WP_211238106.1">
    <property type="nucleotide sequence ID" value="NZ_AXWS01000014.1"/>
</dbReference>
<name>A0A8B6XDC5_9BURK</name>
<keyword evidence="2" id="KW-1185">Reference proteome</keyword>
<keyword evidence="1" id="KW-0472">Membrane</keyword>
<reference evidence="3" key="2">
    <citation type="submission" date="2025-08" db="UniProtKB">
        <authorList>
            <consortium name="RefSeq"/>
        </authorList>
    </citation>
    <scope>IDENTIFICATION</scope>
</reference>